<dbReference type="EMBL" id="UIVT01000002">
    <property type="protein sequence ID" value="SVP90661.1"/>
    <property type="molecule type" value="Genomic_DNA"/>
</dbReference>
<dbReference type="EMBL" id="UIVS01000002">
    <property type="protein sequence ID" value="SVP91182.1"/>
    <property type="molecule type" value="Genomic_DNA"/>
</dbReference>
<dbReference type="Gene3D" id="1.10.287.90">
    <property type="match status" value="1"/>
</dbReference>
<sequence length="83" mass="9734">MTFPDRDKKPSKTVNFINFVRRRLNFPKFTINPTYADAPERWRTNMGGFDPATPYAEACINYHNHAVTFMIFVVLTVLHTVRK</sequence>
<accession>A0A3B0MNW0</accession>
<proteinExistence type="predicted"/>
<name>A0A3B0MNW0_THEAN</name>
<comment type="subcellular location">
    <subcellularLocation>
        <location evidence="1">Membrane</location>
    </subcellularLocation>
</comment>
<gene>
    <name evidence="4" type="ORF">TAT_000137100</name>
    <name evidence="5" type="ORF">TAV_000137200</name>
</gene>
<evidence type="ECO:0000256" key="1">
    <source>
        <dbReference type="ARBA" id="ARBA00004370"/>
    </source>
</evidence>
<dbReference type="AlphaFoldDB" id="A0A3B0MNW0"/>
<evidence type="ECO:0000256" key="2">
    <source>
        <dbReference type="ARBA" id="ARBA00022692"/>
    </source>
</evidence>
<organism evidence="5">
    <name type="scientific">Theileria annulata</name>
    <dbReference type="NCBI Taxonomy" id="5874"/>
    <lineage>
        <taxon>Eukaryota</taxon>
        <taxon>Sar</taxon>
        <taxon>Alveolata</taxon>
        <taxon>Apicomplexa</taxon>
        <taxon>Aconoidasida</taxon>
        <taxon>Piroplasmida</taxon>
        <taxon>Theileriidae</taxon>
        <taxon>Theileria</taxon>
    </lineage>
</organism>
<keyword evidence="3" id="KW-0472">Membrane</keyword>
<evidence type="ECO:0000256" key="3">
    <source>
        <dbReference type="ARBA" id="ARBA00023136"/>
    </source>
</evidence>
<dbReference type="GO" id="GO:0016020">
    <property type="term" value="C:membrane"/>
    <property type="evidence" value="ECO:0007669"/>
    <property type="project" value="UniProtKB-SubCell"/>
</dbReference>
<reference evidence="5" key="1">
    <citation type="submission" date="2018-07" db="EMBL/GenBank/DDBJ databases">
        <authorList>
            <person name="Quirk P.G."/>
            <person name="Krulwich T.A."/>
        </authorList>
    </citation>
    <scope>NUCLEOTIDE SEQUENCE</scope>
    <source>
        <strain evidence="5">Anand</strain>
    </source>
</reference>
<dbReference type="SUPFAM" id="SSF81464">
    <property type="entry name" value="Cytochrome c oxidase subunit II-like, transmembrane region"/>
    <property type="match status" value="1"/>
</dbReference>
<evidence type="ECO:0000313" key="5">
    <source>
        <dbReference type="EMBL" id="SVP91182.1"/>
    </source>
</evidence>
<evidence type="ECO:0000313" key="4">
    <source>
        <dbReference type="EMBL" id="SVP90661.1"/>
    </source>
</evidence>
<keyword evidence="2" id="KW-0812">Transmembrane</keyword>
<protein>
    <submittedName>
        <fullName evidence="5">Uncharacterized protein</fullName>
    </submittedName>
</protein>
<dbReference type="InterPro" id="IPR036257">
    <property type="entry name" value="Cyt_c_oxidase_su2_TM_sf"/>
</dbReference>